<dbReference type="CDD" id="cd12148">
    <property type="entry name" value="fungal_TF_MHR"/>
    <property type="match status" value="1"/>
</dbReference>
<dbReference type="InterPro" id="IPR036864">
    <property type="entry name" value="Zn2-C6_fun-type_DNA-bd_sf"/>
</dbReference>
<dbReference type="Pfam" id="PF04082">
    <property type="entry name" value="Fungal_trans"/>
    <property type="match status" value="1"/>
</dbReference>
<dbReference type="GO" id="GO:0003677">
    <property type="term" value="F:DNA binding"/>
    <property type="evidence" value="ECO:0007669"/>
    <property type="project" value="InterPro"/>
</dbReference>
<protein>
    <recommendedName>
        <fullName evidence="3">Zn(2)-C6 fungal-type domain-containing protein</fullName>
    </recommendedName>
</protein>
<dbReference type="SMART" id="SM00906">
    <property type="entry name" value="Fungal_trans"/>
    <property type="match status" value="1"/>
</dbReference>
<keyword evidence="5" id="KW-1185">Reference proteome</keyword>
<dbReference type="PROSITE" id="PS00463">
    <property type="entry name" value="ZN2_CY6_FUNGAL_1"/>
    <property type="match status" value="1"/>
</dbReference>
<evidence type="ECO:0000313" key="4">
    <source>
        <dbReference type="EMBL" id="PVH96749.1"/>
    </source>
</evidence>
<dbReference type="EMBL" id="KZ805456">
    <property type="protein sequence ID" value="PVH96749.1"/>
    <property type="molecule type" value="Genomic_DNA"/>
</dbReference>
<dbReference type="PANTHER" id="PTHR47425:SF3">
    <property type="entry name" value="ZN(II)2CYS6 TRANSCRIPTION FACTOR (EUROFUNG)"/>
    <property type="match status" value="1"/>
</dbReference>
<keyword evidence="1" id="KW-0479">Metal-binding</keyword>
<dbReference type="GO" id="GO:0000981">
    <property type="term" value="F:DNA-binding transcription factor activity, RNA polymerase II-specific"/>
    <property type="evidence" value="ECO:0007669"/>
    <property type="project" value="InterPro"/>
</dbReference>
<keyword evidence="2" id="KW-0539">Nucleus</keyword>
<dbReference type="AlphaFoldDB" id="A0A2V1DHQ0"/>
<sequence length="543" mass="61307">MPQTRAARVCEYCHAHKIRCDVVENKTSCSRCVARGEECKIRARKLYSSQIRSARRRRKTYLNHNKSNQNAPVEIAKIVAASIPEPSSRIAPIFVGDGGYGAILDSTAKLHELHFYIPAAAEKSLATEDLQYLKVKGCFTLPPESADLITAYFRFVHPMFPVIDGASFLSQYNLYGFKGVNLLLLWSIFSVSVSYVPNLQKKKCKEEYTNRAKLLFDLTHENDKTVLIQSALLLSFWFADTEDVKHSWYWTSVAFGIAQTLGLYREFRSALWRTIWKCCQFRDVWLAFGMGRPLRINIADCDRSALEDAAAPFTDLMLHGELIYSQQEAIELGRMWQSLNDLTDFLREVITTPAMPPSRIRTIKNNIDLEIKDKTVQSKLEHVHWHLRLHQQAVLIASGRISGTKEDLTVSSDNTITTILECFQNSNSNPVMIQPAPLSIPLIVPAMTTYLSMLASEKMEDRNKANQKLDILVCFLRGIEDNYPAASILNRVCAASREPKKAGVRSAQPIESVPSFSGGHFPFALPQNIDWLRSNIIGPEQGS</sequence>
<dbReference type="InterPro" id="IPR007219">
    <property type="entry name" value="XnlR_reg_dom"/>
</dbReference>
<evidence type="ECO:0000256" key="2">
    <source>
        <dbReference type="ARBA" id="ARBA00023242"/>
    </source>
</evidence>
<reference evidence="4 5" key="1">
    <citation type="journal article" date="2018" name="Sci. Rep.">
        <title>Comparative genomics provides insights into the lifestyle and reveals functional heterogeneity of dark septate endophytic fungi.</title>
        <authorList>
            <person name="Knapp D.G."/>
            <person name="Nemeth J.B."/>
            <person name="Barry K."/>
            <person name="Hainaut M."/>
            <person name="Henrissat B."/>
            <person name="Johnson J."/>
            <person name="Kuo A."/>
            <person name="Lim J.H.P."/>
            <person name="Lipzen A."/>
            <person name="Nolan M."/>
            <person name="Ohm R.A."/>
            <person name="Tamas L."/>
            <person name="Grigoriev I.V."/>
            <person name="Spatafora J.W."/>
            <person name="Nagy L.G."/>
            <person name="Kovacs G.M."/>
        </authorList>
    </citation>
    <scope>NUCLEOTIDE SEQUENCE [LARGE SCALE GENOMIC DNA]</scope>
    <source>
        <strain evidence="4 5">DSE2036</strain>
    </source>
</reference>
<dbReference type="Pfam" id="PF00172">
    <property type="entry name" value="Zn_clus"/>
    <property type="match status" value="1"/>
</dbReference>
<dbReference type="PANTHER" id="PTHR47425">
    <property type="entry name" value="FARB-RELATED"/>
    <property type="match status" value="1"/>
</dbReference>
<dbReference type="InterPro" id="IPR052761">
    <property type="entry name" value="Fungal_Detox/Toxin_TFs"/>
</dbReference>
<evidence type="ECO:0000259" key="3">
    <source>
        <dbReference type="PROSITE" id="PS50048"/>
    </source>
</evidence>
<evidence type="ECO:0000313" key="5">
    <source>
        <dbReference type="Proteomes" id="UP000244855"/>
    </source>
</evidence>
<name>A0A2V1DHQ0_9PLEO</name>
<dbReference type="PROSITE" id="PS50048">
    <property type="entry name" value="ZN2_CY6_FUNGAL_2"/>
    <property type="match status" value="1"/>
</dbReference>
<dbReference type="GO" id="GO:0006351">
    <property type="term" value="P:DNA-templated transcription"/>
    <property type="evidence" value="ECO:0007669"/>
    <property type="project" value="InterPro"/>
</dbReference>
<evidence type="ECO:0000256" key="1">
    <source>
        <dbReference type="ARBA" id="ARBA00022723"/>
    </source>
</evidence>
<dbReference type="OrthoDB" id="4161332at2759"/>
<feature type="domain" description="Zn(2)-C6 fungal-type" evidence="3">
    <location>
        <begin position="9"/>
        <end position="41"/>
    </location>
</feature>
<dbReference type="SMART" id="SM00066">
    <property type="entry name" value="GAL4"/>
    <property type="match status" value="1"/>
</dbReference>
<dbReference type="CDD" id="cd00067">
    <property type="entry name" value="GAL4"/>
    <property type="match status" value="1"/>
</dbReference>
<organism evidence="4 5">
    <name type="scientific">Periconia macrospinosa</name>
    <dbReference type="NCBI Taxonomy" id="97972"/>
    <lineage>
        <taxon>Eukaryota</taxon>
        <taxon>Fungi</taxon>
        <taxon>Dikarya</taxon>
        <taxon>Ascomycota</taxon>
        <taxon>Pezizomycotina</taxon>
        <taxon>Dothideomycetes</taxon>
        <taxon>Pleosporomycetidae</taxon>
        <taxon>Pleosporales</taxon>
        <taxon>Massarineae</taxon>
        <taxon>Periconiaceae</taxon>
        <taxon>Periconia</taxon>
    </lineage>
</organism>
<gene>
    <name evidence="4" type="ORF">DM02DRAFT_674604</name>
</gene>
<proteinExistence type="predicted"/>
<accession>A0A2V1DHQ0</accession>
<dbReference type="Gene3D" id="4.10.240.10">
    <property type="entry name" value="Zn(2)-C6 fungal-type DNA-binding domain"/>
    <property type="match status" value="1"/>
</dbReference>
<dbReference type="InterPro" id="IPR001138">
    <property type="entry name" value="Zn2Cys6_DnaBD"/>
</dbReference>
<dbReference type="Proteomes" id="UP000244855">
    <property type="component" value="Unassembled WGS sequence"/>
</dbReference>
<dbReference type="GO" id="GO:0008270">
    <property type="term" value="F:zinc ion binding"/>
    <property type="evidence" value="ECO:0007669"/>
    <property type="project" value="InterPro"/>
</dbReference>
<dbReference type="SUPFAM" id="SSF57701">
    <property type="entry name" value="Zn2/Cys6 DNA-binding domain"/>
    <property type="match status" value="1"/>
</dbReference>